<evidence type="ECO:0000313" key="7">
    <source>
        <dbReference type="EMBL" id="KAF7813425.1"/>
    </source>
</evidence>
<dbReference type="InterPro" id="IPR011065">
    <property type="entry name" value="Kunitz_inhibitor_STI-like_sf"/>
</dbReference>
<keyword evidence="4" id="KW-0808">Transferase</keyword>
<dbReference type="AlphaFoldDB" id="A0A834W7Q4"/>
<dbReference type="SUPFAM" id="SSF50386">
    <property type="entry name" value="STI-like"/>
    <property type="match status" value="1"/>
</dbReference>
<accession>A0A834W7Q4</accession>
<evidence type="ECO:0000256" key="1">
    <source>
        <dbReference type="ARBA" id="ARBA00005894"/>
    </source>
</evidence>
<dbReference type="PROSITE" id="PS00283">
    <property type="entry name" value="SOYBEAN_KUNITZ"/>
    <property type="match status" value="1"/>
</dbReference>
<dbReference type="SMART" id="SM00452">
    <property type="entry name" value="STI"/>
    <property type="match status" value="1"/>
</dbReference>
<keyword evidence="8" id="KW-1185">Reference proteome</keyword>
<evidence type="ECO:0000256" key="4">
    <source>
        <dbReference type="ARBA" id="ARBA00022679"/>
    </source>
</evidence>
<dbReference type="Pfam" id="PF00197">
    <property type="entry name" value="Kunitz_legume"/>
    <property type="match status" value="1"/>
</dbReference>
<dbReference type="Gene3D" id="3.40.50.2000">
    <property type="entry name" value="Glycogen Phosphorylase B"/>
    <property type="match status" value="1"/>
</dbReference>
<dbReference type="PANTHER" id="PTHR45839:SF13">
    <property type="entry name" value="SUCROSE SYNTHASE 3"/>
    <property type="match status" value="1"/>
</dbReference>
<keyword evidence="3" id="KW-0328">Glycosyltransferase</keyword>
<dbReference type="Proteomes" id="UP000634136">
    <property type="component" value="Unassembled WGS sequence"/>
</dbReference>
<gene>
    <name evidence="7" type="ORF">G2W53_034401</name>
</gene>
<evidence type="ECO:0000313" key="8">
    <source>
        <dbReference type="Proteomes" id="UP000634136"/>
    </source>
</evidence>
<name>A0A834W7Q4_9FABA</name>
<dbReference type="GO" id="GO:0005985">
    <property type="term" value="P:sucrose metabolic process"/>
    <property type="evidence" value="ECO:0007669"/>
    <property type="project" value="InterPro"/>
</dbReference>
<dbReference type="GO" id="GO:0004866">
    <property type="term" value="F:endopeptidase inhibitor activity"/>
    <property type="evidence" value="ECO:0007669"/>
    <property type="project" value="InterPro"/>
</dbReference>
<evidence type="ECO:0000256" key="6">
    <source>
        <dbReference type="SAM" id="SignalP"/>
    </source>
</evidence>
<comment type="catalytic activity">
    <reaction evidence="5">
        <text>an NDP-alpha-D-glucose + D-fructose = a ribonucleoside 5'-diphosphate + sucrose + H(+)</text>
        <dbReference type="Rhea" id="RHEA:16241"/>
        <dbReference type="ChEBI" id="CHEBI:15378"/>
        <dbReference type="ChEBI" id="CHEBI:17992"/>
        <dbReference type="ChEBI" id="CHEBI:37721"/>
        <dbReference type="ChEBI" id="CHEBI:57930"/>
        <dbReference type="ChEBI" id="CHEBI:76533"/>
        <dbReference type="EC" id="2.4.1.13"/>
    </reaction>
</comment>
<dbReference type="EMBL" id="JAAIUW010000010">
    <property type="protein sequence ID" value="KAF7813425.1"/>
    <property type="molecule type" value="Genomic_DNA"/>
</dbReference>
<dbReference type="EC" id="2.4.1.13" evidence="2"/>
<organism evidence="7 8">
    <name type="scientific">Senna tora</name>
    <dbReference type="NCBI Taxonomy" id="362788"/>
    <lineage>
        <taxon>Eukaryota</taxon>
        <taxon>Viridiplantae</taxon>
        <taxon>Streptophyta</taxon>
        <taxon>Embryophyta</taxon>
        <taxon>Tracheophyta</taxon>
        <taxon>Spermatophyta</taxon>
        <taxon>Magnoliopsida</taxon>
        <taxon>eudicotyledons</taxon>
        <taxon>Gunneridae</taxon>
        <taxon>Pentapetalae</taxon>
        <taxon>rosids</taxon>
        <taxon>fabids</taxon>
        <taxon>Fabales</taxon>
        <taxon>Fabaceae</taxon>
        <taxon>Caesalpinioideae</taxon>
        <taxon>Cassia clade</taxon>
        <taxon>Senna</taxon>
    </lineage>
</organism>
<dbReference type="GO" id="GO:0016157">
    <property type="term" value="F:sucrose synthase activity"/>
    <property type="evidence" value="ECO:0007669"/>
    <property type="project" value="UniProtKB-EC"/>
</dbReference>
<comment type="similarity">
    <text evidence="1">Belongs to the glycosyltransferase 1 family. Plant sucrose synthase subfamily.</text>
</comment>
<proteinExistence type="inferred from homology"/>
<dbReference type="InterPro" id="IPR002160">
    <property type="entry name" value="Prot_inh_Kunz-lg"/>
</dbReference>
<evidence type="ECO:0000256" key="5">
    <source>
        <dbReference type="ARBA" id="ARBA00049030"/>
    </source>
</evidence>
<dbReference type="Gene3D" id="2.80.10.50">
    <property type="match status" value="1"/>
</dbReference>
<evidence type="ECO:0000256" key="3">
    <source>
        <dbReference type="ARBA" id="ARBA00022676"/>
    </source>
</evidence>
<dbReference type="PANTHER" id="PTHR45839">
    <property type="match status" value="1"/>
</dbReference>
<evidence type="ECO:0000256" key="2">
    <source>
        <dbReference type="ARBA" id="ARBA00012540"/>
    </source>
</evidence>
<reference evidence="7" key="1">
    <citation type="submission" date="2020-09" db="EMBL/GenBank/DDBJ databases">
        <title>Genome-Enabled Discovery of Anthraquinone Biosynthesis in Senna tora.</title>
        <authorList>
            <person name="Kang S.-H."/>
            <person name="Pandey R.P."/>
            <person name="Lee C.-M."/>
            <person name="Sim J.-S."/>
            <person name="Jeong J.-T."/>
            <person name="Choi B.-S."/>
            <person name="Jung M."/>
            <person name="Ginzburg D."/>
            <person name="Zhao K."/>
            <person name="Won S.Y."/>
            <person name="Oh T.-J."/>
            <person name="Yu Y."/>
            <person name="Kim N.-H."/>
            <person name="Lee O.R."/>
            <person name="Lee T.-H."/>
            <person name="Bashyal P."/>
            <person name="Kim T.-S."/>
            <person name="Lee W.-H."/>
            <person name="Kawkins C."/>
            <person name="Kim C.-K."/>
            <person name="Kim J.S."/>
            <person name="Ahn B.O."/>
            <person name="Rhee S.Y."/>
            <person name="Sohng J.K."/>
        </authorList>
    </citation>
    <scope>NUCLEOTIDE SEQUENCE</scope>
    <source>
        <tissue evidence="7">Leaf</tissue>
    </source>
</reference>
<dbReference type="InterPro" id="IPR012820">
    <property type="entry name" value="Sucrose_synthase_pln/cyn"/>
</dbReference>
<feature type="chain" id="PRO_5032619677" description="sucrose synthase" evidence="6">
    <location>
        <begin position="26"/>
        <end position="217"/>
    </location>
</feature>
<comment type="caution">
    <text evidence="7">The sequence shown here is derived from an EMBL/GenBank/DDBJ whole genome shotgun (WGS) entry which is preliminary data.</text>
</comment>
<dbReference type="OrthoDB" id="1745944at2759"/>
<protein>
    <recommendedName>
        <fullName evidence="2">sucrose synthase</fullName>
        <ecNumber evidence="2">2.4.1.13</ecNumber>
    </recommendedName>
</protein>
<feature type="signal peptide" evidence="6">
    <location>
        <begin position="1"/>
        <end position="25"/>
    </location>
</feature>
<keyword evidence="6" id="KW-0732">Signal</keyword>
<sequence length="217" mass="23921">MKKIALLALTLSLSLLPFFSTTTSTAVVLDTDGDAVQNGGSYYILSAYRGKGGGLGLDRTSIIKEGYPLILRFVAVPLCTYTASWWTVVKDSGHAVKLTGFYENALSGSFTIEKNYIGYKLKFRGWGSDTCADVGVYFDEKGVRQLVIMGEADQANEIEKIHGLMKQYNLDGDFRWITAQTNRALNGELYHYIADTKGAFIQPAIFYEAFGLTVLCT</sequence>